<proteinExistence type="predicted"/>
<dbReference type="AlphaFoldDB" id="A0AAD7GSZ7"/>
<comment type="caution">
    <text evidence="1">The sequence shown here is derived from an EMBL/GenBank/DDBJ whole genome shotgun (WGS) entry which is preliminary data.</text>
</comment>
<protein>
    <submittedName>
        <fullName evidence="1">Uncharacterized protein</fullName>
    </submittedName>
</protein>
<evidence type="ECO:0000313" key="1">
    <source>
        <dbReference type="EMBL" id="KAJ7704610.1"/>
    </source>
</evidence>
<gene>
    <name evidence="1" type="ORF">B0H17DRAFT_1126913</name>
</gene>
<reference evidence="1" key="1">
    <citation type="submission" date="2023-03" db="EMBL/GenBank/DDBJ databases">
        <title>Massive genome expansion in bonnet fungi (Mycena s.s.) driven by repeated elements and novel gene families across ecological guilds.</title>
        <authorList>
            <consortium name="Lawrence Berkeley National Laboratory"/>
            <person name="Harder C.B."/>
            <person name="Miyauchi S."/>
            <person name="Viragh M."/>
            <person name="Kuo A."/>
            <person name="Thoen E."/>
            <person name="Andreopoulos B."/>
            <person name="Lu D."/>
            <person name="Skrede I."/>
            <person name="Drula E."/>
            <person name="Henrissat B."/>
            <person name="Morin E."/>
            <person name="Kohler A."/>
            <person name="Barry K."/>
            <person name="LaButti K."/>
            <person name="Morin E."/>
            <person name="Salamov A."/>
            <person name="Lipzen A."/>
            <person name="Mereny Z."/>
            <person name="Hegedus B."/>
            <person name="Baldrian P."/>
            <person name="Stursova M."/>
            <person name="Weitz H."/>
            <person name="Taylor A."/>
            <person name="Grigoriev I.V."/>
            <person name="Nagy L.G."/>
            <person name="Martin F."/>
            <person name="Kauserud H."/>
        </authorList>
    </citation>
    <scope>NUCLEOTIDE SEQUENCE</scope>
    <source>
        <strain evidence="1">CBHHK067</strain>
    </source>
</reference>
<accession>A0AAD7GSZ7</accession>
<sequence>MSLNPGHIRFAAQIATQAQYHSARTCKLGSADSPPLRGERGWLQNATVEGSQRELLVGARRGLISAARMAARLVPMLCSQFEPRAKRAACFTREERDGDAVHWSEAEGGSSAAATLTLSVQGPARRRESDSRGHWTTQARARARVDCRARTTAGGFAGVLHARQERARWCAIWTCAAGQAVPCKHGKGGANERRT</sequence>
<evidence type="ECO:0000313" key="2">
    <source>
        <dbReference type="Proteomes" id="UP001221757"/>
    </source>
</evidence>
<dbReference type="EMBL" id="JARKIE010000010">
    <property type="protein sequence ID" value="KAJ7704610.1"/>
    <property type="molecule type" value="Genomic_DNA"/>
</dbReference>
<name>A0AAD7GSZ7_MYCRO</name>
<keyword evidence="2" id="KW-1185">Reference proteome</keyword>
<organism evidence="1 2">
    <name type="scientific">Mycena rosella</name>
    <name type="common">Pink bonnet</name>
    <name type="synonym">Agaricus rosellus</name>
    <dbReference type="NCBI Taxonomy" id="1033263"/>
    <lineage>
        <taxon>Eukaryota</taxon>
        <taxon>Fungi</taxon>
        <taxon>Dikarya</taxon>
        <taxon>Basidiomycota</taxon>
        <taxon>Agaricomycotina</taxon>
        <taxon>Agaricomycetes</taxon>
        <taxon>Agaricomycetidae</taxon>
        <taxon>Agaricales</taxon>
        <taxon>Marasmiineae</taxon>
        <taxon>Mycenaceae</taxon>
        <taxon>Mycena</taxon>
    </lineage>
</organism>
<dbReference type="Proteomes" id="UP001221757">
    <property type="component" value="Unassembled WGS sequence"/>
</dbReference>